<sequence>MSESILIAIRGLRKVYPMGKQQAVQALAGVDLDIPAGSFTVIMGPSGSGKSTLLHLVGGLDRPTAGSIQVNGQRLETLDENQLAEYRRKMVGFIFQAFNLVSSMTALENVAFPLRFSGVPPARRRQMALHLLRQVGLENRAHHRPTELSGGQQQRVAIARALAHSPRIILADEPTGNLDTASGYSIMQLLSELHRAGHTIIVVTHDTRMHRFATHLVYLLDGRVVTREDYEAAANFAALAQGGPAT</sequence>
<evidence type="ECO:0000256" key="3">
    <source>
        <dbReference type="ARBA" id="ARBA00022840"/>
    </source>
</evidence>
<dbReference type="InterPro" id="IPR015854">
    <property type="entry name" value="ABC_transpr_LolD-like"/>
</dbReference>
<dbReference type="GO" id="GO:0098796">
    <property type="term" value="C:membrane protein complex"/>
    <property type="evidence" value="ECO:0007669"/>
    <property type="project" value="UniProtKB-ARBA"/>
</dbReference>
<dbReference type="Pfam" id="PF00005">
    <property type="entry name" value="ABC_tran"/>
    <property type="match status" value="1"/>
</dbReference>
<evidence type="ECO:0000313" key="5">
    <source>
        <dbReference type="EMBL" id="KPL83733.1"/>
    </source>
</evidence>
<gene>
    <name evidence="5" type="ORF">SE15_00190</name>
</gene>
<dbReference type="OrthoDB" id="9804270at2"/>
<dbReference type="PATRIC" id="fig|869279.4.peg.37"/>
<keyword evidence="1" id="KW-0813">Transport</keyword>
<keyword evidence="6" id="KW-1185">Reference proteome</keyword>
<evidence type="ECO:0000313" key="6">
    <source>
        <dbReference type="Proteomes" id="UP000050544"/>
    </source>
</evidence>
<keyword evidence="3 5" id="KW-0067">ATP-binding</keyword>
<keyword evidence="2" id="KW-0547">Nucleotide-binding</keyword>
<dbReference type="GO" id="GO:0005524">
    <property type="term" value="F:ATP binding"/>
    <property type="evidence" value="ECO:0007669"/>
    <property type="project" value="UniProtKB-KW"/>
</dbReference>
<dbReference type="EMBL" id="LGKO01000002">
    <property type="protein sequence ID" value="KPL83733.1"/>
    <property type="molecule type" value="Genomic_DNA"/>
</dbReference>
<dbReference type="AlphaFoldDB" id="A0A0P6YM13"/>
<dbReference type="InterPro" id="IPR027417">
    <property type="entry name" value="P-loop_NTPase"/>
</dbReference>
<comment type="caution">
    <text evidence="5">The sequence shown here is derived from an EMBL/GenBank/DDBJ whole genome shotgun (WGS) entry which is preliminary data.</text>
</comment>
<dbReference type="SUPFAM" id="SSF52540">
    <property type="entry name" value="P-loop containing nucleoside triphosphate hydrolases"/>
    <property type="match status" value="1"/>
</dbReference>
<evidence type="ECO:0000256" key="2">
    <source>
        <dbReference type="ARBA" id="ARBA00022741"/>
    </source>
</evidence>
<dbReference type="InterPro" id="IPR017911">
    <property type="entry name" value="MacB-like_ATP-bd"/>
</dbReference>
<reference evidence="5 6" key="1">
    <citation type="submission" date="2015-07" db="EMBL/GenBank/DDBJ databases">
        <title>Whole genome sequence of Thermanaerothrix daxensis DSM 23592.</title>
        <authorList>
            <person name="Hemp J."/>
            <person name="Ward L.M."/>
            <person name="Pace L.A."/>
            <person name="Fischer W.W."/>
        </authorList>
    </citation>
    <scope>NUCLEOTIDE SEQUENCE [LARGE SCALE GENOMIC DNA]</scope>
    <source>
        <strain evidence="5 6">GNS-1</strain>
    </source>
</reference>
<dbReference type="InterPro" id="IPR017871">
    <property type="entry name" value="ABC_transporter-like_CS"/>
</dbReference>
<dbReference type="CDD" id="cd03255">
    <property type="entry name" value="ABC_MJ0796_LolCDE_FtsE"/>
    <property type="match status" value="1"/>
</dbReference>
<dbReference type="Gene3D" id="3.40.50.300">
    <property type="entry name" value="P-loop containing nucleotide triphosphate hydrolases"/>
    <property type="match status" value="1"/>
</dbReference>
<dbReference type="PANTHER" id="PTHR24220:SF86">
    <property type="entry name" value="ABC TRANSPORTER ABCH.1"/>
    <property type="match status" value="1"/>
</dbReference>
<dbReference type="GO" id="GO:0022857">
    <property type="term" value="F:transmembrane transporter activity"/>
    <property type="evidence" value="ECO:0007669"/>
    <property type="project" value="UniProtKB-ARBA"/>
</dbReference>
<accession>A0A0P6YM13</accession>
<dbReference type="RefSeq" id="WP_054520105.1">
    <property type="nucleotide sequence ID" value="NZ_LGKO01000002.1"/>
</dbReference>
<proteinExistence type="predicted"/>
<dbReference type="GO" id="GO:0005886">
    <property type="term" value="C:plasma membrane"/>
    <property type="evidence" value="ECO:0007669"/>
    <property type="project" value="TreeGrafter"/>
</dbReference>
<dbReference type="STRING" id="869279.SE15_00190"/>
<name>A0A0P6YM13_9CHLR</name>
<feature type="domain" description="ABC transporter" evidence="4">
    <location>
        <begin position="7"/>
        <end position="246"/>
    </location>
</feature>
<dbReference type="FunFam" id="3.40.50.300:FF:000032">
    <property type="entry name" value="Export ABC transporter ATP-binding protein"/>
    <property type="match status" value="1"/>
</dbReference>
<evidence type="ECO:0000259" key="4">
    <source>
        <dbReference type="PROSITE" id="PS50893"/>
    </source>
</evidence>
<dbReference type="PANTHER" id="PTHR24220">
    <property type="entry name" value="IMPORT ATP-BINDING PROTEIN"/>
    <property type="match status" value="1"/>
</dbReference>
<protein>
    <submittedName>
        <fullName evidence="5">Macrolide ABC transporter ATP-binding protein</fullName>
    </submittedName>
</protein>
<organism evidence="5 6">
    <name type="scientific">Thermanaerothrix daxensis</name>
    <dbReference type="NCBI Taxonomy" id="869279"/>
    <lineage>
        <taxon>Bacteria</taxon>
        <taxon>Bacillati</taxon>
        <taxon>Chloroflexota</taxon>
        <taxon>Anaerolineae</taxon>
        <taxon>Anaerolineales</taxon>
        <taxon>Anaerolineaceae</taxon>
        <taxon>Thermanaerothrix</taxon>
    </lineage>
</organism>
<dbReference type="PROSITE" id="PS00211">
    <property type="entry name" value="ABC_TRANSPORTER_1"/>
    <property type="match status" value="1"/>
</dbReference>
<evidence type="ECO:0000256" key="1">
    <source>
        <dbReference type="ARBA" id="ARBA00022448"/>
    </source>
</evidence>
<dbReference type="Proteomes" id="UP000050544">
    <property type="component" value="Unassembled WGS sequence"/>
</dbReference>
<dbReference type="InterPro" id="IPR003439">
    <property type="entry name" value="ABC_transporter-like_ATP-bd"/>
</dbReference>
<dbReference type="PROSITE" id="PS50893">
    <property type="entry name" value="ABC_TRANSPORTER_2"/>
    <property type="match status" value="1"/>
</dbReference>
<dbReference type="SMART" id="SM00382">
    <property type="entry name" value="AAA"/>
    <property type="match status" value="1"/>
</dbReference>
<dbReference type="InterPro" id="IPR003593">
    <property type="entry name" value="AAA+_ATPase"/>
</dbReference>
<dbReference type="GO" id="GO:0016887">
    <property type="term" value="F:ATP hydrolysis activity"/>
    <property type="evidence" value="ECO:0007669"/>
    <property type="project" value="InterPro"/>
</dbReference>